<dbReference type="OrthoDB" id="929087at2759"/>
<keyword evidence="1" id="KW-0547">Nucleotide-binding</keyword>
<gene>
    <name evidence="1" type="ORF">STAS_33873</name>
</gene>
<keyword evidence="2" id="KW-1185">Reference proteome</keyword>
<accession>A0A5A7RG23</accession>
<keyword evidence="1" id="KW-0347">Helicase</keyword>
<organism evidence="1 2">
    <name type="scientific">Striga asiatica</name>
    <name type="common">Asiatic witchweed</name>
    <name type="synonym">Buchnera asiatica</name>
    <dbReference type="NCBI Taxonomy" id="4170"/>
    <lineage>
        <taxon>Eukaryota</taxon>
        <taxon>Viridiplantae</taxon>
        <taxon>Streptophyta</taxon>
        <taxon>Embryophyta</taxon>
        <taxon>Tracheophyta</taxon>
        <taxon>Spermatophyta</taxon>
        <taxon>Magnoliopsida</taxon>
        <taxon>eudicotyledons</taxon>
        <taxon>Gunneridae</taxon>
        <taxon>Pentapetalae</taxon>
        <taxon>asterids</taxon>
        <taxon>lamiids</taxon>
        <taxon>Lamiales</taxon>
        <taxon>Orobanchaceae</taxon>
        <taxon>Buchnereae</taxon>
        <taxon>Striga</taxon>
    </lineage>
</organism>
<dbReference type="GO" id="GO:0004386">
    <property type="term" value="F:helicase activity"/>
    <property type="evidence" value="ECO:0007669"/>
    <property type="project" value="UniProtKB-KW"/>
</dbReference>
<protein>
    <submittedName>
        <fullName evidence="1">ATP-dependent RNA helicase DRS1</fullName>
    </submittedName>
</protein>
<keyword evidence="1" id="KW-0378">Hydrolase</keyword>
<name>A0A5A7RG23_STRAF</name>
<comment type="caution">
    <text evidence="1">The sequence shown here is derived from an EMBL/GenBank/DDBJ whole genome shotgun (WGS) entry which is preliminary data.</text>
</comment>
<proteinExistence type="predicted"/>
<sequence>MSKSSTGPSLFTTDSEQIFDWAFTLHDRTRPRRHESSRTSPEFVSLVHRLFSVGFALELFRKQQVDFLIATDVAARVRIRFFFHAAKLVGCLEWVFGKWE</sequence>
<dbReference type="Proteomes" id="UP000325081">
    <property type="component" value="Unassembled WGS sequence"/>
</dbReference>
<dbReference type="AlphaFoldDB" id="A0A5A7RG23"/>
<evidence type="ECO:0000313" key="1">
    <source>
        <dbReference type="EMBL" id="GER56152.1"/>
    </source>
</evidence>
<evidence type="ECO:0000313" key="2">
    <source>
        <dbReference type="Proteomes" id="UP000325081"/>
    </source>
</evidence>
<dbReference type="EMBL" id="BKCP01012514">
    <property type="protein sequence ID" value="GER56152.1"/>
    <property type="molecule type" value="Genomic_DNA"/>
</dbReference>
<reference evidence="2" key="1">
    <citation type="journal article" date="2019" name="Curr. Biol.">
        <title>Genome Sequence of Striga asiatica Provides Insight into the Evolution of Plant Parasitism.</title>
        <authorList>
            <person name="Yoshida S."/>
            <person name="Kim S."/>
            <person name="Wafula E.K."/>
            <person name="Tanskanen J."/>
            <person name="Kim Y.M."/>
            <person name="Honaas L."/>
            <person name="Yang Z."/>
            <person name="Spallek T."/>
            <person name="Conn C.E."/>
            <person name="Ichihashi Y."/>
            <person name="Cheong K."/>
            <person name="Cui S."/>
            <person name="Der J.P."/>
            <person name="Gundlach H."/>
            <person name="Jiao Y."/>
            <person name="Hori C."/>
            <person name="Ishida J.K."/>
            <person name="Kasahara H."/>
            <person name="Kiba T."/>
            <person name="Kim M.S."/>
            <person name="Koo N."/>
            <person name="Laohavisit A."/>
            <person name="Lee Y.H."/>
            <person name="Lumba S."/>
            <person name="McCourt P."/>
            <person name="Mortimer J.C."/>
            <person name="Mutuku J.M."/>
            <person name="Nomura T."/>
            <person name="Sasaki-Sekimoto Y."/>
            <person name="Seto Y."/>
            <person name="Wang Y."/>
            <person name="Wakatake T."/>
            <person name="Sakakibara H."/>
            <person name="Demura T."/>
            <person name="Yamaguchi S."/>
            <person name="Yoneyama K."/>
            <person name="Manabe R.I."/>
            <person name="Nelson D.C."/>
            <person name="Schulman A.H."/>
            <person name="Timko M.P."/>
            <person name="dePamphilis C.W."/>
            <person name="Choi D."/>
            <person name="Shirasu K."/>
        </authorList>
    </citation>
    <scope>NUCLEOTIDE SEQUENCE [LARGE SCALE GENOMIC DNA]</scope>
    <source>
        <strain evidence="2">cv. UVA1</strain>
    </source>
</reference>
<keyword evidence="1" id="KW-0067">ATP-binding</keyword>